<organism evidence="2 3">
    <name type="scientific">Lutibacter holmesii</name>
    <dbReference type="NCBI Taxonomy" id="1137985"/>
    <lineage>
        <taxon>Bacteria</taxon>
        <taxon>Pseudomonadati</taxon>
        <taxon>Bacteroidota</taxon>
        <taxon>Flavobacteriia</taxon>
        <taxon>Flavobacteriales</taxon>
        <taxon>Flavobacteriaceae</taxon>
        <taxon>Lutibacter</taxon>
    </lineage>
</organism>
<keyword evidence="1" id="KW-0472">Membrane</keyword>
<evidence type="ECO:0000256" key="1">
    <source>
        <dbReference type="SAM" id="Phobius"/>
    </source>
</evidence>
<name>A0ABW3WQQ9_9FLAO</name>
<gene>
    <name evidence="2" type="ORF">ACFQ5N_09035</name>
</gene>
<accession>A0ABW3WQQ9</accession>
<feature type="transmembrane region" description="Helical" evidence="1">
    <location>
        <begin position="271"/>
        <end position="296"/>
    </location>
</feature>
<dbReference type="Proteomes" id="UP001597241">
    <property type="component" value="Unassembled WGS sequence"/>
</dbReference>
<reference evidence="3" key="1">
    <citation type="journal article" date="2019" name="Int. J. Syst. Evol. Microbiol.">
        <title>The Global Catalogue of Microorganisms (GCM) 10K type strain sequencing project: providing services to taxonomists for standard genome sequencing and annotation.</title>
        <authorList>
            <consortium name="The Broad Institute Genomics Platform"/>
            <consortium name="The Broad Institute Genome Sequencing Center for Infectious Disease"/>
            <person name="Wu L."/>
            <person name="Ma J."/>
        </authorList>
    </citation>
    <scope>NUCLEOTIDE SEQUENCE [LARGE SCALE GENOMIC DNA]</scope>
    <source>
        <strain evidence="3">CCUG 62221</strain>
    </source>
</reference>
<protein>
    <submittedName>
        <fullName evidence="2">Uncharacterized protein</fullName>
    </submittedName>
</protein>
<proteinExistence type="predicted"/>
<evidence type="ECO:0000313" key="3">
    <source>
        <dbReference type="Proteomes" id="UP001597241"/>
    </source>
</evidence>
<dbReference type="RefSeq" id="WP_386809173.1">
    <property type="nucleotide sequence ID" value="NZ_JBHTMV010000004.1"/>
</dbReference>
<feature type="transmembrane region" description="Helical" evidence="1">
    <location>
        <begin position="12"/>
        <end position="35"/>
    </location>
</feature>
<dbReference type="EMBL" id="JBHTMV010000004">
    <property type="protein sequence ID" value="MFD1293978.1"/>
    <property type="molecule type" value="Genomic_DNA"/>
</dbReference>
<comment type="caution">
    <text evidence="2">The sequence shown here is derived from an EMBL/GenBank/DDBJ whole genome shotgun (WGS) entry which is preliminary data.</text>
</comment>
<keyword evidence="1" id="KW-0812">Transmembrane</keyword>
<evidence type="ECO:0000313" key="2">
    <source>
        <dbReference type="EMBL" id="MFD1293978.1"/>
    </source>
</evidence>
<keyword evidence="1" id="KW-1133">Transmembrane helix</keyword>
<keyword evidence="3" id="KW-1185">Reference proteome</keyword>
<sequence>MAHLLHKKNIIKGLWITLGLGTLSFILYLILLVFFDNINTLFNITAHTEIIKFQTVNKPISRYNLNNASIHVTDNYNFKNIYNSFNGSLEINKNVKVEIERISQGNIIFLLESDNGTSIGNLYNSSNENIYAAKDYMLIEIKKVDSLLNNGISIVFPLSGYVELGKSVDVEILNETNPVVRTGDITMTGYSNFGSGQYFEAGNKKLYLGDCLEFENKDAIGFVAVNDSPALQVAYRIEANEAIIRKPGPKGKNSGYRISASVYDKFINDRFFQGLSMIFATLLVITSLTDFTLNIIKRKKR</sequence>